<dbReference type="Proteomes" id="UP001360560">
    <property type="component" value="Unassembled WGS sequence"/>
</dbReference>
<dbReference type="InterPro" id="IPR013766">
    <property type="entry name" value="Thioredoxin_domain"/>
</dbReference>
<dbReference type="PRINTS" id="PR00421">
    <property type="entry name" value="THIOREDOXIN"/>
</dbReference>
<dbReference type="GO" id="GO:0015035">
    <property type="term" value="F:protein-disulfide reductase activity"/>
    <property type="evidence" value="ECO:0007669"/>
    <property type="project" value="InterPro"/>
</dbReference>
<evidence type="ECO:0000313" key="3">
    <source>
        <dbReference type="EMBL" id="GMM35510.1"/>
    </source>
</evidence>
<keyword evidence="4" id="KW-1185">Reference proteome</keyword>
<dbReference type="PANTHER" id="PTHR46115">
    <property type="entry name" value="THIOREDOXIN-LIKE PROTEIN 1"/>
    <property type="match status" value="1"/>
</dbReference>
<dbReference type="SUPFAM" id="SSF52833">
    <property type="entry name" value="Thioredoxin-like"/>
    <property type="match status" value="1"/>
</dbReference>
<reference evidence="3 4" key="1">
    <citation type="journal article" date="2023" name="Elife">
        <title>Identification of key yeast species and microbe-microbe interactions impacting larval growth of Drosophila in the wild.</title>
        <authorList>
            <person name="Mure A."/>
            <person name="Sugiura Y."/>
            <person name="Maeda R."/>
            <person name="Honda K."/>
            <person name="Sakurai N."/>
            <person name="Takahashi Y."/>
            <person name="Watada M."/>
            <person name="Katoh T."/>
            <person name="Gotoh A."/>
            <person name="Gotoh Y."/>
            <person name="Taniguchi I."/>
            <person name="Nakamura K."/>
            <person name="Hayashi T."/>
            <person name="Katayama T."/>
            <person name="Uemura T."/>
            <person name="Hattori Y."/>
        </authorList>
    </citation>
    <scope>NUCLEOTIDE SEQUENCE [LARGE SCALE GENOMIC DNA]</scope>
    <source>
        <strain evidence="3 4">SC-9</strain>
    </source>
</reference>
<dbReference type="PROSITE" id="PS00194">
    <property type="entry name" value="THIOREDOXIN_1"/>
    <property type="match status" value="1"/>
</dbReference>
<dbReference type="Gene3D" id="3.40.30.10">
    <property type="entry name" value="Glutaredoxin"/>
    <property type="match status" value="1"/>
</dbReference>
<dbReference type="RefSeq" id="XP_064852510.1">
    <property type="nucleotide sequence ID" value="XM_064996438.1"/>
</dbReference>
<evidence type="ECO:0000256" key="1">
    <source>
        <dbReference type="ARBA" id="ARBA00023157"/>
    </source>
</evidence>
<dbReference type="AlphaFoldDB" id="A0AAV5QMF3"/>
<dbReference type="Pfam" id="PF00085">
    <property type="entry name" value="Thioredoxin"/>
    <property type="match status" value="1"/>
</dbReference>
<dbReference type="InterPro" id="IPR005746">
    <property type="entry name" value="Thioredoxin"/>
</dbReference>
<sequence>MLLRAFIKPSKTFAATLGSTTARRMNSSLIGQLKTLDELNSAIKSEKLTFVDFYATWCGPCKAVSPILEKLAVEYPNVQFRKVDVDESDDLAMEYGVSAMPTFVLFKDDKPIGKIIGANVNAIQKALKQYA</sequence>
<keyword evidence="1" id="KW-1015">Disulfide bond</keyword>
<dbReference type="CDD" id="cd02947">
    <property type="entry name" value="TRX_family"/>
    <property type="match status" value="1"/>
</dbReference>
<name>A0AAV5QMF3_9ASCO</name>
<dbReference type="InterPro" id="IPR017937">
    <property type="entry name" value="Thioredoxin_CS"/>
</dbReference>
<dbReference type="EMBL" id="BTFZ01000006">
    <property type="protein sequence ID" value="GMM35510.1"/>
    <property type="molecule type" value="Genomic_DNA"/>
</dbReference>
<gene>
    <name evidence="3" type="ORF">DASC09_028350</name>
</gene>
<accession>A0AAV5QMF3</accession>
<dbReference type="PROSITE" id="PS51352">
    <property type="entry name" value="THIOREDOXIN_2"/>
    <property type="match status" value="1"/>
</dbReference>
<dbReference type="FunFam" id="3.40.30.10:FF:000245">
    <property type="entry name" value="Thioredoxin"/>
    <property type="match status" value="1"/>
</dbReference>
<comment type="caution">
    <text evidence="3">The sequence shown here is derived from an EMBL/GenBank/DDBJ whole genome shotgun (WGS) entry which is preliminary data.</text>
</comment>
<dbReference type="GeneID" id="90073489"/>
<dbReference type="NCBIfam" id="TIGR01068">
    <property type="entry name" value="thioredoxin"/>
    <property type="match status" value="1"/>
</dbReference>
<proteinExistence type="predicted"/>
<organism evidence="3 4">
    <name type="scientific">Saccharomycopsis crataegensis</name>
    <dbReference type="NCBI Taxonomy" id="43959"/>
    <lineage>
        <taxon>Eukaryota</taxon>
        <taxon>Fungi</taxon>
        <taxon>Dikarya</taxon>
        <taxon>Ascomycota</taxon>
        <taxon>Saccharomycotina</taxon>
        <taxon>Saccharomycetes</taxon>
        <taxon>Saccharomycopsidaceae</taxon>
        <taxon>Saccharomycopsis</taxon>
    </lineage>
</organism>
<evidence type="ECO:0000259" key="2">
    <source>
        <dbReference type="PROSITE" id="PS51352"/>
    </source>
</evidence>
<protein>
    <submittedName>
        <fullName evidence="3">Trx3 protein</fullName>
    </submittedName>
</protein>
<evidence type="ECO:0000313" key="4">
    <source>
        <dbReference type="Proteomes" id="UP001360560"/>
    </source>
</evidence>
<feature type="domain" description="Thioredoxin" evidence="2">
    <location>
        <begin position="2"/>
        <end position="131"/>
    </location>
</feature>
<dbReference type="InterPro" id="IPR036249">
    <property type="entry name" value="Thioredoxin-like_sf"/>
</dbReference>